<dbReference type="Proteomes" id="UP000266723">
    <property type="component" value="Unassembled WGS sequence"/>
</dbReference>
<name>A0ABQ7EE25_BRACR</name>
<accession>A0ABQ7EE25</accession>
<gene>
    <name evidence="1" type="ORF">DY000_02022065</name>
</gene>
<proteinExistence type="predicted"/>
<comment type="caution">
    <text evidence="1">The sequence shown here is derived from an EMBL/GenBank/DDBJ whole genome shotgun (WGS) entry which is preliminary data.</text>
</comment>
<organism evidence="1 2">
    <name type="scientific">Brassica cretica</name>
    <name type="common">Mustard</name>
    <dbReference type="NCBI Taxonomy" id="69181"/>
    <lineage>
        <taxon>Eukaryota</taxon>
        <taxon>Viridiplantae</taxon>
        <taxon>Streptophyta</taxon>
        <taxon>Embryophyta</taxon>
        <taxon>Tracheophyta</taxon>
        <taxon>Spermatophyta</taxon>
        <taxon>Magnoliopsida</taxon>
        <taxon>eudicotyledons</taxon>
        <taxon>Gunneridae</taxon>
        <taxon>Pentapetalae</taxon>
        <taxon>rosids</taxon>
        <taxon>malvids</taxon>
        <taxon>Brassicales</taxon>
        <taxon>Brassicaceae</taxon>
        <taxon>Brassiceae</taxon>
        <taxon>Brassica</taxon>
    </lineage>
</organism>
<evidence type="ECO:0000313" key="1">
    <source>
        <dbReference type="EMBL" id="KAF3595204.1"/>
    </source>
</evidence>
<keyword evidence="2" id="KW-1185">Reference proteome</keyword>
<sequence length="119" mass="12928">MIAHGNVQDMWEVRDLWLGLCGCSCGWGHGTSARYVSQVAEEKQVWMDLKSSELTLKISLLGSALFSYVSMGSRSLSLGQGSQSSTGGDGGGALEQLGRSHRLFVLLSFICNQRLQEKT</sequence>
<evidence type="ECO:0000313" key="2">
    <source>
        <dbReference type="Proteomes" id="UP000266723"/>
    </source>
</evidence>
<protein>
    <submittedName>
        <fullName evidence="1">Uncharacterized protein</fullName>
    </submittedName>
</protein>
<reference evidence="1 2" key="1">
    <citation type="journal article" date="2020" name="BMC Genomics">
        <title>Intraspecific diversification of the crop wild relative Brassica cretica Lam. using demographic model selection.</title>
        <authorList>
            <person name="Kioukis A."/>
            <person name="Michalopoulou V.A."/>
            <person name="Briers L."/>
            <person name="Pirintsos S."/>
            <person name="Studholme D.J."/>
            <person name="Pavlidis P."/>
            <person name="Sarris P.F."/>
        </authorList>
    </citation>
    <scope>NUCLEOTIDE SEQUENCE [LARGE SCALE GENOMIC DNA]</scope>
    <source>
        <strain evidence="2">cv. PFS-1207/04</strain>
    </source>
</reference>
<dbReference type="EMBL" id="QGKV02000299">
    <property type="protein sequence ID" value="KAF3595204.1"/>
    <property type="molecule type" value="Genomic_DNA"/>
</dbReference>